<accession>A0A5E5AE05</accession>
<dbReference type="AlphaFoldDB" id="A0A5E5AE05"/>
<sequence>MNVGNHRAELSMAGHLSSPVLEQTYRALSWLEIVNIRTLNPKCNSAKEALALAAAHPDSVFGREVETYIGKTTIGTPARNAEQAIALRRLAVLEDHEVTIDALRDTGLPEALAVDLVKRLLPRPIGCTLFERMAATPNLNAWARAVLTRDAPVHVADDILTLRILQTFGHDVAVPWSLDTTNRWVYFYSAASQDPEGIGQLLDIATHDRPVCLETREVCRKAYQALAYCHHGADGQIWPHWEIRREAWEIRPDPREGYVDDDVVSSNGITCDTERWLRNVTLLGGLNAPGYHPRTAPYFDSDLSDPENVECDPQRARIAPRDLHERFELMAANRRNARRAALEAALPPQPPHSDASMASPGTDR</sequence>
<protein>
    <submittedName>
        <fullName evidence="2">Uncharacterized protein</fullName>
    </submittedName>
</protein>
<evidence type="ECO:0000256" key="1">
    <source>
        <dbReference type="SAM" id="MobiDB-lite"/>
    </source>
</evidence>
<dbReference type="Proteomes" id="UP000383122">
    <property type="component" value="Unassembled WGS sequence"/>
</dbReference>
<evidence type="ECO:0000313" key="2">
    <source>
        <dbReference type="EMBL" id="VVE71336.1"/>
    </source>
</evidence>
<evidence type="ECO:0000313" key="3">
    <source>
        <dbReference type="Proteomes" id="UP000383122"/>
    </source>
</evidence>
<keyword evidence="3" id="KW-1185">Reference proteome</keyword>
<proteinExistence type="predicted"/>
<reference evidence="2 3" key="1">
    <citation type="submission" date="2019-08" db="EMBL/GenBank/DDBJ databases">
        <authorList>
            <person name="Peeters C."/>
        </authorList>
    </citation>
    <scope>NUCLEOTIDE SEQUENCE [LARGE SCALE GENOMIC DNA]</scope>
    <source>
        <strain evidence="2 3">LMG 31117</strain>
    </source>
</reference>
<dbReference type="EMBL" id="CABPSP010000013">
    <property type="protein sequence ID" value="VVE71336.1"/>
    <property type="molecule type" value="Genomic_DNA"/>
</dbReference>
<dbReference type="OrthoDB" id="8937901at2"/>
<gene>
    <name evidence="2" type="ORF">PAN31117_04013</name>
</gene>
<name>A0A5E5AE05_9BURK</name>
<dbReference type="RefSeq" id="WP_150739721.1">
    <property type="nucleotide sequence ID" value="NZ_CABPSP010000013.1"/>
</dbReference>
<organism evidence="2 3">
    <name type="scientific">Pandoraea anapnoica</name>
    <dbReference type="NCBI Taxonomy" id="2508301"/>
    <lineage>
        <taxon>Bacteria</taxon>
        <taxon>Pseudomonadati</taxon>
        <taxon>Pseudomonadota</taxon>
        <taxon>Betaproteobacteria</taxon>
        <taxon>Burkholderiales</taxon>
        <taxon>Burkholderiaceae</taxon>
        <taxon>Pandoraea</taxon>
    </lineage>
</organism>
<feature type="region of interest" description="Disordered" evidence="1">
    <location>
        <begin position="338"/>
        <end position="364"/>
    </location>
</feature>